<keyword evidence="4" id="KW-1185">Reference proteome</keyword>
<sequence length="339" mass="37011">MAPSLPAAELAAVFVGCVLYGIYLVTLGIALRVIFTTKSGRKHRSEINWIVVAVSAILFVNSTLDLAVVFNTIVEAFLYTGPGGSEHVFKNGSGWETFVKSFCVGVQTLTGDAILIYRCWYIWSKSWRIVGLPMVLWLGTLGCEIGILSYLPRLGVGQINSGVIVPWGLAFWSLTISTNIITTSLIVWRIWGAQRKTKKYRSSPDFLPNQPESTLTRAMRNIVESGMIYTAASILELAAFATQSTLNYPASALAFHSVGITFNLIIIRGAANRSEESLEETQVHFSETPGASRNRRSAASRTHDKADVFVLSGLQKDSDGATLAPNFEEFATTRTGSAK</sequence>
<dbReference type="GO" id="GO:0016787">
    <property type="term" value="F:hydrolase activity"/>
    <property type="evidence" value="ECO:0007669"/>
    <property type="project" value="UniProtKB-KW"/>
</dbReference>
<keyword evidence="2" id="KW-0472">Membrane</keyword>
<feature type="transmembrane region" description="Helical" evidence="2">
    <location>
        <begin position="98"/>
        <end position="117"/>
    </location>
</feature>
<keyword evidence="3" id="KW-0378">Hydrolase</keyword>
<dbReference type="EMBL" id="JACAZI010000005">
    <property type="protein sequence ID" value="KAF7360062.1"/>
    <property type="molecule type" value="Genomic_DNA"/>
</dbReference>
<proteinExistence type="predicted"/>
<evidence type="ECO:0000256" key="2">
    <source>
        <dbReference type="SAM" id="Phobius"/>
    </source>
</evidence>
<keyword evidence="2" id="KW-0812">Transmembrane</keyword>
<evidence type="ECO:0000256" key="1">
    <source>
        <dbReference type="SAM" id="MobiDB-lite"/>
    </source>
</evidence>
<reference evidence="3" key="1">
    <citation type="submission" date="2020-05" db="EMBL/GenBank/DDBJ databases">
        <title>Mycena genomes resolve the evolution of fungal bioluminescence.</title>
        <authorList>
            <person name="Tsai I.J."/>
        </authorList>
    </citation>
    <scope>NUCLEOTIDE SEQUENCE</scope>
    <source>
        <strain evidence="3">CCC161011</strain>
    </source>
</reference>
<dbReference type="AlphaFoldDB" id="A0A8H6YJ60"/>
<feature type="transmembrane region" description="Helical" evidence="2">
    <location>
        <begin position="129"/>
        <end position="151"/>
    </location>
</feature>
<protein>
    <submittedName>
        <fullName evidence="3">Carboxylic ester hydrolase</fullName>
    </submittedName>
</protein>
<dbReference type="OrthoDB" id="3357408at2759"/>
<dbReference type="Proteomes" id="UP000620124">
    <property type="component" value="Unassembled WGS sequence"/>
</dbReference>
<feature type="region of interest" description="Disordered" evidence="1">
    <location>
        <begin position="278"/>
        <end position="302"/>
    </location>
</feature>
<organism evidence="3 4">
    <name type="scientific">Mycena venus</name>
    <dbReference type="NCBI Taxonomy" id="2733690"/>
    <lineage>
        <taxon>Eukaryota</taxon>
        <taxon>Fungi</taxon>
        <taxon>Dikarya</taxon>
        <taxon>Basidiomycota</taxon>
        <taxon>Agaricomycotina</taxon>
        <taxon>Agaricomycetes</taxon>
        <taxon>Agaricomycetidae</taxon>
        <taxon>Agaricales</taxon>
        <taxon>Marasmiineae</taxon>
        <taxon>Mycenaceae</taxon>
        <taxon>Mycena</taxon>
    </lineage>
</organism>
<gene>
    <name evidence="3" type="ORF">MVEN_00734300</name>
</gene>
<keyword evidence="2" id="KW-1133">Transmembrane helix</keyword>
<accession>A0A8H6YJ60</accession>
<evidence type="ECO:0000313" key="4">
    <source>
        <dbReference type="Proteomes" id="UP000620124"/>
    </source>
</evidence>
<feature type="transmembrane region" description="Helical" evidence="2">
    <location>
        <begin position="12"/>
        <end position="35"/>
    </location>
</feature>
<feature type="transmembrane region" description="Helical" evidence="2">
    <location>
        <begin position="171"/>
        <end position="191"/>
    </location>
</feature>
<comment type="caution">
    <text evidence="3">The sequence shown here is derived from an EMBL/GenBank/DDBJ whole genome shotgun (WGS) entry which is preliminary data.</text>
</comment>
<feature type="transmembrane region" description="Helical" evidence="2">
    <location>
        <begin position="47"/>
        <end position="78"/>
    </location>
</feature>
<name>A0A8H6YJ60_9AGAR</name>
<evidence type="ECO:0000313" key="3">
    <source>
        <dbReference type="EMBL" id="KAF7360062.1"/>
    </source>
</evidence>